<feature type="repeat" description="Filamin" evidence="2">
    <location>
        <begin position="126"/>
        <end position="249"/>
    </location>
</feature>
<dbReference type="PANTHER" id="PTHR38537">
    <property type="entry name" value="JITTERBUG, ISOFORM N"/>
    <property type="match status" value="1"/>
</dbReference>
<name>Q69PC8_ORYSJ</name>
<dbReference type="Pfam" id="PF00630">
    <property type="entry name" value="Filamin"/>
    <property type="match status" value="1"/>
</dbReference>
<dbReference type="InterPro" id="IPR013783">
    <property type="entry name" value="Ig-like_fold"/>
</dbReference>
<dbReference type="Gene3D" id="2.60.40.2810">
    <property type="match status" value="1"/>
</dbReference>
<keyword evidence="4" id="KW-0732">Signal</keyword>
<gene>
    <name evidence="7" type="ORF">OJ1299_A11.1</name>
    <name evidence="6" type="ORF">P0418B08.33</name>
</gene>
<dbReference type="EMBL" id="AP005568">
    <property type="protein sequence ID" value="BAD33599.1"/>
    <property type="molecule type" value="Genomic_DNA"/>
</dbReference>
<organism evidence="7 8">
    <name type="scientific">Oryza sativa subsp. japonica</name>
    <name type="common">Rice</name>
    <dbReference type="NCBI Taxonomy" id="39947"/>
    <lineage>
        <taxon>Eukaryota</taxon>
        <taxon>Viridiplantae</taxon>
        <taxon>Streptophyta</taxon>
        <taxon>Embryophyta</taxon>
        <taxon>Tracheophyta</taxon>
        <taxon>Spermatophyta</taxon>
        <taxon>Magnoliopsida</taxon>
        <taxon>Liliopsida</taxon>
        <taxon>Poales</taxon>
        <taxon>Poaceae</taxon>
        <taxon>BOP clade</taxon>
        <taxon>Oryzoideae</taxon>
        <taxon>Oryzeae</taxon>
        <taxon>Oryzinae</taxon>
        <taxon>Oryza</taxon>
        <taxon>Oryza sativa</taxon>
    </lineage>
</organism>
<evidence type="ECO:0000256" key="4">
    <source>
        <dbReference type="SAM" id="SignalP"/>
    </source>
</evidence>
<reference evidence="8" key="3">
    <citation type="journal article" date="2005" name="Nature">
        <title>The map-based sequence of the rice genome.</title>
        <authorList>
            <consortium name="International rice genome sequencing project (IRGSP)"/>
            <person name="Matsumoto T."/>
            <person name="Wu J."/>
            <person name="Kanamori H."/>
            <person name="Katayose Y."/>
            <person name="Fujisawa M."/>
            <person name="Namiki N."/>
            <person name="Mizuno H."/>
            <person name="Yamamoto K."/>
            <person name="Antonio B.A."/>
            <person name="Baba T."/>
            <person name="Sakata K."/>
            <person name="Nagamura Y."/>
            <person name="Aoki H."/>
            <person name="Arikawa K."/>
            <person name="Arita K."/>
            <person name="Bito T."/>
            <person name="Chiden Y."/>
            <person name="Fujitsuka N."/>
            <person name="Fukunaka R."/>
            <person name="Hamada M."/>
            <person name="Harada C."/>
            <person name="Hayashi A."/>
            <person name="Hijishita S."/>
            <person name="Honda M."/>
            <person name="Hosokawa S."/>
            <person name="Ichikawa Y."/>
            <person name="Idonuma A."/>
            <person name="Iijima M."/>
            <person name="Ikeda M."/>
            <person name="Ikeno M."/>
            <person name="Ito K."/>
            <person name="Ito S."/>
            <person name="Ito T."/>
            <person name="Ito Y."/>
            <person name="Ito Y."/>
            <person name="Iwabuchi A."/>
            <person name="Kamiya K."/>
            <person name="Karasawa W."/>
            <person name="Kurita K."/>
            <person name="Katagiri S."/>
            <person name="Kikuta A."/>
            <person name="Kobayashi H."/>
            <person name="Kobayashi N."/>
            <person name="Machita K."/>
            <person name="Maehara T."/>
            <person name="Masukawa M."/>
            <person name="Mizubayashi T."/>
            <person name="Mukai Y."/>
            <person name="Nagasaki H."/>
            <person name="Nagata Y."/>
            <person name="Naito S."/>
            <person name="Nakashima M."/>
            <person name="Nakama Y."/>
            <person name="Nakamichi Y."/>
            <person name="Nakamura M."/>
            <person name="Meguro A."/>
            <person name="Negishi M."/>
            <person name="Ohta I."/>
            <person name="Ohta T."/>
            <person name="Okamoto M."/>
            <person name="Ono N."/>
            <person name="Saji S."/>
            <person name="Sakaguchi M."/>
            <person name="Sakai K."/>
            <person name="Shibata M."/>
            <person name="Shimokawa T."/>
            <person name="Song J."/>
            <person name="Takazaki Y."/>
            <person name="Terasawa K."/>
            <person name="Tsugane M."/>
            <person name="Tsuji K."/>
            <person name="Ueda S."/>
            <person name="Waki K."/>
            <person name="Yamagata H."/>
            <person name="Yamamoto M."/>
            <person name="Yamamoto S."/>
            <person name="Yamane H."/>
            <person name="Yoshiki S."/>
            <person name="Yoshihara R."/>
            <person name="Yukawa K."/>
            <person name="Zhong H."/>
            <person name="Yano M."/>
            <person name="Yuan Q."/>
            <person name="Ouyang S."/>
            <person name="Liu J."/>
            <person name="Jones K.M."/>
            <person name="Gansberger K."/>
            <person name="Moffat K."/>
            <person name="Hill J."/>
            <person name="Bera J."/>
            <person name="Fadrosh D."/>
            <person name="Jin S."/>
            <person name="Johri S."/>
            <person name="Kim M."/>
            <person name="Overton L."/>
            <person name="Reardon M."/>
            <person name="Tsitrin T."/>
            <person name="Vuong H."/>
            <person name="Weaver B."/>
            <person name="Ciecko A."/>
            <person name="Tallon L."/>
            <person name="Jackson J."/>
            <person name="Pai G."/>
            <person name="Aken S.V."/>
            <person name="Utterback T."/>
            <person name="Reidmuller S."/>
            <person name="Feldblyum T."/>
            <person name="Hsiao J."/>
            <person name="Zismann V."/>
            <person name="Iobst S."/>
            <person name="de Vazeille A.R."/>
            <person name="Buell C.R."/>
            <person name="Ying K."/>
            <person name="Li Y."/>
            <person name="Lu T."/>
            <person name="Huang Y."/>
            <person name="Zhao Q."/>
            <person name="Feng Q."/>
            <person name="Zhang L."/>
            <person name="Zhu J."/>
            <person name="Weng Q."/>
            <person name="Mu J."/>
            <person name="Lu Y."/>
            <person name="Fan D."/>
            <person name="Liu Y."/>
            <person name="Guan J."/>
            <person name="Zhang Y."/>
            <person name="Yu S."/>
            <person name="Liu X."/>
            <person name="Zhang Y."/>
            <person name="Hong G."/>
            <person name="Han B."/>
            <person name="Choisne N."/>
            <person name="Demange N."/>
            <person name="Orjeda G."/>
            <person name="Samain S."/>
            <person name="Cattolico L."/>
            <person name="Pelletier E."/>
            <person name="Couloux A."/>
            <person name="Segurens B."/>
            <person name="Wincker P."/>
            <person name="D'Hont A."/>
            <person name="Scarpelli C."/>
            <person name="Weissenbach J."/>
            <person name="Salanoubat M."/>
            <person name="Quetier F."/>
            <person name="Yu Y."/>
            <person name="Kim H.R."/>
            <person name="Rambo T."/>
            <person name="Currie J."/>
            <person name="Collura K."/>
            <person name="Luo M."/>
            <person name="Yang T."/>
            <person name="Ammiraju J.S.S."/>
            <person name="Engler F."/>
            <person name="Soderlund C."/>
            <person name="Wing R.A."/>
            <person name="Palmer L.E."/>
            <person name="de la Bastide M."/>
            <person name="Spiegel L."/>
            <person name="Nascimento L."/>
            <person name="Zutavern T."/>
            <person name="O'Shaughnessy A."/>
            <person name="Dike S."/>
            <person name="Dedhia N."/>
            <person name="Preston R."/>
            <person name="Balija V."/>
            <person name="McCombie W.R."/>
            <person name="Chow T."/>
            <person name="Chen H."/>
            <person name="Chung M."/>
            <person name="Chen C."/>
            <person name="Shaw J."/>
            <person name="Wu H."/>
            <person name="Hsiao K."/>
            <person name="Chao Y."/>
            <person name="Chu M."/>
            <person name="Cheng C."/>
            <person name="Hour A."/>
            <person name="Lee P."/>
            <person name="Lin S."/>
            <person name="Lin Y."/>
            <person name="Liou J."/>
            <person name="Liu S."/>
            <person name="Hsing Y."/>
            <person name="Raghuvanshi S."/>
            <person name="Mohanty A."/>
            <person name="Bharti A.K."/>
            <person name="Gaur A."/>
            <person name="Gupta V."/>
            <person name="Kumar D."/>
            <person name="Ravi V."/>
            <person name="Vij S."/>
            <person name="Kapur A."/>
            <person name="Khurana P."/>
            <person name="Khurana P."/>
            <person name="Khurana J.P."/>
            <person name="Tyagi A.K."/>
            <person name="Gaikwad K."/>
            <person name="Singh A."/>
            <person name="Dalal V."/>
            <person name="Srivastava S."/>
            <person name="Dixit A."/>
            <person name="Pal A.K."/>
            <person name="Ghazi I.A."/>
            <person name="Yadav M."/>
            <person name="Pandit A."/>
            <person name="Bhargava A."/>
            <person name="Sureshbabu K."/>
            <person name="Batra K."/>
            <person name="Sharma T.R."/>
            <person name="Mohapatra T."/>
            <person name="Singh N.K."/>
            <person name="Messing J."/>
            <person name="Nelson A.B."/>
            <person name="Fuks G."/>
            <person name="Kavchok S."/>
            <person name="Keizer G."/>
            <person name="Linton E."/>
            <person name="Llaca V."/>
            <person name="Song R."/>
            <person name="Tanyolac B."/>
            <person name="Young S."/>
            <person name="Ho-Il K."/>
            <person name="Hahn J.H."/>
            <person name="Sangsakoo G."/>
            <person name="Vanavichit A."/>
            <person name="de Mattos Luiz.A.T."/>
            <person name="Zimmer P.D."/>
            <person name="Malone G."/>
            <person name="Dellagostin O."/>
            <person name="de Oliveira A.C."/>
            <person name="Bevan M."/>
            <person name="Bancroft I."/>
            <person name="Minx P."/>
            <person name="Cordum H."/>
            <person name="Wilson R."/>
            <person name="Cheng Z."/>
            <person name="Jin W."/>
            <person name="Jiang J."/>
            <person name="Leong S.A."/>
            <person name="Iwama H."/>
            <person name="Gojobori T."/>
            <person name="Itoh T."/>
            <person name="Niimura Y."/>
            <person name="Fujii Y."/>
            <person name="Habara T."/>
            <person name="Sakai H."/>
            <person name="Sato Y."/>
            <person name="Wilson G."/>
            <person name="Kumar K."/>
            <person name="McCouch S."/>
            <person name="Juretic N."/>
            <person name="Hoen D."/>
            <person name="Wright S."/>
            <person name="Bruskiewich R."/>
            <person name="Bureau T."/>
            <person name="Miyao A."/>
            <person name="Hirochika H."/>
            <person name="Nishikawa T."/>
            <person name="Kadowaki K."/>
            <person name="Sugiura M."/>
            <person name="Burr B."/>
            <person name="Sasaki T."/>
        </authorList>
    </citation>
    <scope>NUCLEOTIDE SEQUENCE [LARGE SCALE GENOMIC DNA]</scope>
    <source>
        <strain evidence="8">cv. Nipponbare</strain>
    </source>
</reference>
<dbReference type="PANTHER" id="PTHR38537:SF8">
    <property type="entry name" value="FILAMIN-A"/>
    <property type="match status" value="1"/>
</dbReference>
<evidence type="ECO:0000256" key="3">
    <source>
        <dbReference type="SAM" id="MobiDB-lite"/>
    </source>
</evidence>
<reference evidence="8" key="4">
    <citation type="journal article" date="2008" name="Nucleic Acids Res.">
        <title>The rice annotation project database (RAP-DB): 2008 update.</title>
        <authorList>
            <consortium name="The rice annotation project (RAP)"/>
        </authorList>
    </citation>
    <scope>GENOME REANNOTATION</scope>
    <source>
        <strain evidence="8">cv. Nipponbare</strain>
    </source>
</reference>
<dbReference type="AlphaFoldDB" id="Q69PC8"/>
<evidence type="ECO:0000313" key="6">
    <source>
        <dbReference type="EMBL" id="BAD33437.1"/>
    </source>
</evidence>
<evidence type="ECO:0000259" key="5">
    <source>
        <dbReference type="Pfam" id="PF23616"/>
    </source>
</evidence>
<feature type="domain" description="GEX2 N-terminal Ig-like" evidence="5">
    <location>
        <begin position="36"/>
        <end position="136"/>
    </location>
</feature>
<sequence length="1184" mass="129668">MGSPRSSLPPLWLLLLCVVAAARRASMARAQQPMPPSFAFSWLDYRSSFVAGDTAVIKITPLDLPPGDEARRSLSFTATVNGRRGNSTYIADVAAHHAGEPAAWNITFVPLRAGDFVVLVGEERFGVAESTLEFAVAAAGVHPSASLASWTYSGACVAGSKASVSVALRDAFGNGVARGADMPGGNGNLKVSVSRSNGAIVEFKDFRYNGWAEDGRISLEFVPVVAGAFLVRVQSDDNTLRGSPLLLTVNPGPVDIAKSTCSWKYGTNVLQIFSKLEIFIHQKDYFGNAVPDIHPFDARIVKRATNLSVPVADLLIEVVDDGTRLLSFKAVDPGEFVLTIFDPKLNQKISNMDYVYNVFVGYCDGSNSFANGSGLAHSVAGSVSHFMVYLQDHYSYPSPIESAWLKVQILSKNGASVNSTISPGELNEETFVGGHFSTFVGGHFSGGPTGHQEKIIAGNMRPNSFNVSYTPKFAGEYEIWVQCGNIVINSGNPYKMTVSTGVVSTDLSTVVTFVRKVKTSVHNEVVVQLVDPFMNPMIHLASKLRIQLTSADSTTPMNAPSFTAGEFVDNKDGSYTTYYVAKNTGLYRICIQFEDAQLKPCPFEVHVVQDEDFSTVQNDIISVRENESVSFDVLSNDYIAGGQAVVNFYPPLHGSVLQYNQKKFRYTPFEGFFGNDTFWYIIFDKHDNIAYGTVFISVLCRPPQFISLPQQLHATEDTIAPQFGGFPGIKIAYSDAAENISVMLQAQSGNVSLAPMPMKFHQTSYDVLSISTGDRYGKDLIFNGTVEAINGALRFVKYIGNEDFYGNDIIKIYAMSRSGREDAQVPIFVEPINDPPVILAPESIFLGGKKSIEGYQIFDKQRDPFESSIVEPDLQSFPGNKSHLQLVLSLEVHEGALMVTLTAGIVATAEVKIEGNNCWQPLQTSSADRIVLRVAGIRFRGSVSDCNNAMQRLFYQVNILSSLVTSLVHSMNYLSPFLSEYVVPRPGKLNFSDNPNELLFGKIELVPDFVNDYLSVQTKMGRSNETTLVIIVNDLGYFGCYPDCSMKSGTPLSTIKTIRLLIRKSVKSRDLLLRTALTIELSLGCVLLYYILKCICALKGKGKNHNKKTRKLKKTASHQNTSTSSSDDAGYLSAPATVLSSGGNRSSLRKRSPRSRRQELELQPLTMSRNNGDQDDQLAEHKDK</sequence>
<evidence type="ECO:0000256" key="2">
    <source>
        <dbReference type="PROSITE-ProRule" id="PRU00087"/>
    </source>
</evidence>
<dbReference type="GO" id="GO:0030036">
    <property type="term" value="P:actin cytoskeleton organization"/>
    <property type="evidence" value="ECO:0007669"/>
    <property type="project" value="InterPro"/>
</dbReference>
<dbReference type="SUPFAM" id="SSF81296">
    <property type="entry name" value="E set domains"/>
    <property type="match status" value="3"/>
</dbReference>
<dbReference type="Gene3D" id="2.60.40.10">
    <property type="entry name" value="Immunoglobulins"/>
    <property type="match status" value="3"/>
</dbReference>
<keyword evidence="1" id="KW-0677">Repeat</keyword>
<dbReference type="GO" id="GO:0051015">
    <property type="term" value="F:actin filament binding"/>
    <property type="evidence" value="ECO:0007669"/>
    <property type="project" value="InterPro"/>
</dbReference>
<dbReference type="InterPro" id="IPR056434">
    <property type="entry name" value="Ig_GEX2_N"/>
</dbReference>
<feature type="signal peptide" evidence="4">
    <location>
        <begin position="1"/>
        <end position="22"/>
    </location>
</feature>
<protein>
    <recommendedName>
        <fullName evidence="5">GEX2 N-terminal Ig-like domain-containing protein</fullName>
    </recommendedName>
</protein>
<dbReference type="PROSITE" id="PS50194">
    <property type="entry name" value="FILAMIN_REPEAT"/>
    <property type="match status" value="3"/>
</dbReference>
<dbReference type="EMBL" id="AP005420">
    <property type="protein sequence ID" value="BAD33437.1"/>
    <property type="molecule type" value="Genomic_DNA"/>
</dbReference>
<feature type="chain" id="PRO_5010141480" description="GEX2 N-terminal Ig-like domain-containing protein" evidence="4">
    <location>
        <begin position="23"/>
        <end position="1184"/>
    </location>
</feature>
<feature type="repeat" description="Filamin" evidence="2">
    <location>
        <begin position="360"/>
        <end position="498"/>
    </location>
</feature>
<evidence type="ECO:0000313" key="7">
    <source>
        <dbReference type="EMBL" id="BAD33599.1"/>
    </source>
</evidence>
<dbReference type="Pfam" id="PF17963">
    <property type="entry name" value="Big_9"/>
    <property type="match status" value="1"/>
</dbReference>
<evidence type="ECO:0000313" key="8">
    <source>
        <dbReference type="Proteomes" id="UP000000763"/>
    </source>
</evidence>
<dbReference type="InterPro" id="IPR014756">
    <property type="entry name" value="Ig_E-set"/>
</dbReference>
<reference evidence="6" key="1">
    <citation type="submission" date="2002-06" db="EMBL/GenBank/DDBJ databases">
        <title>Oryza sativa nipponbare(GA3) genomic DNA, chromosome 9, PAC clone:P0418B08.</title>
        <authorList>
            <person name="Sasaki T."/>
            <person name="Matsumoto T."/>
            <person name="Katayose Y."/>
        </authorList>
    </citation>
    <scope>NUCLEOTIDE SEQUENCE</scope>
</reference>
<feature type="compositionally biased region" description="Polar residues" evidence="3">
    <location>
        <begin position="1117"/>
        <end position="1127"/>
    </location>
</feature>
<feature type="region of interest" description="Disordered" evidence="3">
    <location>
        <begin position="1106"/>
        <end position="1184"/>
    </location>
</feature>
<feature type="repeat" description="Filamin" evidence="2">
    <location>
        <begin position="569"/>
        <end position="607"/>
    </location>
</feature>
<dbReference type="InterPro" id="IPR044801">
    <property type="entry name" value="Filamin"/>
</dbReference>
<reference evidence="7" key="2">
    <citation type="submission" date="2002-07" db="EMBL/GenBank/DDBJ databases">
        <title>Oryza sativa nipponbare(GA3) genomic DNA, chromosome 9, BAC clone:OJ1299_A11.</title>
        <authorList>
            <person name="Sasaki T."/>
            <person name="Matsumoto T."/>
            <person name="Hattori M."/>
            <person name="Sakaki Y."/>
            <person name="Katayose Y."/>
        </authorList>
    </citation>
    <scope>NUCLEOTIDE SEQUENCE</scope>
</reference>
<evidence type="ECO:0000256" key="1">
    <source>
        <dbReference type="ARBA" id="ARBA00022737"/>
    </source>
</evidence>
<feature type="domain" description="GEX2 N-terminal Ig-like" evidence="5">
    <location>
        <begin position="145"/>
        <end position="249"/>
    </location>
</feature>
<dbReference type="Pfam" id="PF23616">
    <property type="entry name" value="Ig_GEX2_N"/>
    <property type="match status" value="2"/>
</dbReference>
<accession>Q69PC8</accession>
<feature type="compositionally biased region" description="Basic residues" evidence="3">
    <location>
        <begin position="1106"/>
        <end position="1116"/>
    </location>
</feature>
<proteinExistence type="predicted"/>
<dbReference type="InterPro" id="IPR017868">
    <property type="entry name" value="Filamin/ABP280_repeat-like"/>
</dbReference>
<dbReference type="Proteomes" id="UP000000763">
    <property type="component" value="Chromosome 9"/>
</dbReference>